<feature type="region of interest" description="Disordered" evidence="8">
    <location>
        <begin position="385"/>
        <end position="405"/>
    </location>
</feature>
<dbReference type="GO" id="GO:0005694">
    <property type="term" value="C:chromosome"/>
    <property type="evidence" value="ECO:0007669"/>
    <property type="project" value="UniProtKB-SubCell"/>
</dbReference>
<dbReference type="PROSITE" id="PS50006">
    <property type="entry name" value="FHA_DOMAIN"/>
    <property type="match status" value="1"/>
</dbReference>
<evidence type="ECO:0000256" key="4">
    <source>
        <dbReference type="ARBA" id="ARBA00022763"/>
    </source>
</evidence>
<dbReference type="PANTHER" id="PTHR12162">
    <property type="entry name" value="NIBRIN-RELATED"/>
    <property type="match status" value="1"/>
</dbReference>
<comment type="caution">
    <text evidence="10">The sequence shown here is derived from an EMBL/GenBank/DDBJ whole genome shotgun (WGS) entry which is preliminary data.</text>
</comment>
<dbReference type="GO" id="GO:0003684">
    <property type="term" value="F:damaged DNA binding"/>
    <property type="evidence" value="ECO:0007669"/>
    <property type="project" value="TreeGrafter"/>
</dbReference>
<evidence type="ECO:0000256" key="6">
    <source>
        <dbReference type="ARBA" id="ARBA00023242"/>
    </source>
</evidence>
<keyword evidence="11" id="KW-1185">Reference proteome</keyword>
<organism evidence="10 11">
    <name type="scientific">Coemansia spiralis</name>
    <dbReference type="NCBI Taxonomy" id="417178"/>
    <lineage>
        <taxon>Eukaryota</taxon>
        <taxon>Fungi</taxon>
        <taxon>Fungi incertae sedis</taxon>
        <taxon>Zoopagomycota</taxon>
        <taxon>Kickxellomycotina</taxon>
        <taxon>Kickxellomycetes</taxon>
        <taxon>Kickxellales</taxon>
        <taxon>Kickxellaceae</taxon>
        <taxon>Coemansia</taxon>
    </lineage>
</organism>
<keyword evidence="6" id="KW-0539">Nucleus</keyword>
<protein>
    <recommendedName>
        <fullName evidence="9">FHA domain-containing protein</fullName>
    </recommendedName>
</protein>
<evidence type="ECO:0000256" key="5">
    <source>
        <dbReference type="ARBA" id="ARBA00023204"/>
    </source>
</evidence>
<feature type="region of interest" description="Disordered" evidence="8">
    <location>
        <begin position="491"/>
        <end position="580"/>
    </location>
</feature>
<evidence type="ECO:0000313" key="10">
    <source>
        <dbReference type="EMBL" id="KAJ2682179.1"/>
    </source>
</evidence>
<evidence type="ECO:0000256" key="8">
    <source>
        <dbReference type="SAM" id="MobiDB-lite"/>
    </source>
</evidence>
<evidence type="ECO:0000256" key="2">
    <source>
        <dbReference type="ARBA" id="ARBA00004286"/>
    </source>
</evidence>
<dbReference type="CDD" id="cd22667">
    <property type="entry name" value="FHA_NBN"/>
    <property type="match status" value="1"/>
</dbReference>
<dbReference type="InterPro" id="IPR008984">
    <property type="entry name" value="SMAD_FHA_dom_sf"/>
</dbReference>
<sequence length="580" mass="62263">MLVLVGSGRALGTVWRLSTDTSLVVGRKDSPLLIEGDKSVSRVHATIITLAEDLSGVDIQDEGSKFGVYINGKQCPTRSISRLLVGDKIMFGAQDSVFHLRRYPIALCVANMRTEPPSVVDRVLSIANSLGIDIVEDIERCTYLLMPVLTITTKLIRALVFGRWLVSPEYIYSLEQLPLSFRVQSPSTEIVDDYVGSLKFLPPAQAPMPAPECPVDLSTVNWNPVRERQCLFASRLFAFADEAQLSKYSSLIKAAGGSCVLLEGAVDWARSRSHAADGFKARCASLVANMRVLAKEAQSGDALMLKCLVLPQSPATSGKQSDLDTTALITTTARLLHVRPISESEIGLAVIFVSSETHTNPVLTLPPKPALDTASPNASFVISETGSANREGDAAAPTAESSGLLRRRRAPRISNFWAEKVAADTSGSKASAPMPSAVLEDTRASMEALSVVSPTAPTDQESGPVALEPMQARPRRRAGLDKFWANAVSGSEQLPVPESGEQLGASSAIPSAPANEESDARDVHTSAPAGATNEGQPGMAVERMSLARPRQRQTACQAEHPTSVPNFKRFKKTVHPYQLT</sequence>
<evidence type="ECO:0000256" key="3">
    <source>
        <dbReference type="ARBA" id="ARBA00022454"/>
    </source>
</evidence>
<dbReference type="InterPro" id="IPR000253">
    <property type="entry name" value="FHA_dom"/>
</dbReference>
<accession>A0A9W8L159</accession>
<evidence type="ECO:0000313" key="11">
    <source>
        <dbReference type="Proteomes" id="UP001151516"/>
    </source>
</evidence>
<dbReference type="EMBL" id="JANBTX010000465">
    <property type="protein sequence ID" value="KAJ2682179.1"/>
    <property type="molecule type" value="Genomic_DNA"/>
</dbReference>
<dbReference type="OrthoDB" id="552194at2759"/>
<keyword evidence="5" id="KW-0234">DNA repair</keyword>
<evidence type="ECO:0000256" key="7">
    <source>
        <dbReference type="ARBA" id="ARBA00044757"/>
    </source>
</evidence>
<dbReference type="SUPFAM" id="SSF52113">
    <property type="entry name" value="BRCT domain"/>
    <property type="match status" value="1"/>
</dbReference>
<dbReference type="SMART" id="SM00240">
    <property type="entry name" value="FHA"/>
    <property type="match status" value="1"/>
</dbReference>
<dbReference type="InterPro" id="IPR043014">
    <property type="entry name" value="Nibrin_BRCT2_sf"/>
</dbReference>
<dbReference type="Pfam" id="PF00498">
    <property type="entry name" value="FHA"/>
    <property type="match status" value="1"/>
</dbReference>
<dbReference type="Proteomes" id="UP001151516">
    <property type="component" value="Unassembled WGS sequence"/>
</dbReference>
<dbReference type="PANTHER" id="PTHR12162:SF0">
    <property type="entry name" value="NIBRIN"/>
    <property type="match status" value="1"/>
</dbReference>
<reference evidence="10" key="1">
    <citation type="submission" date="2022-07" db="EMBL/GenBank/DDBJ databases">
        <title>Phylogenomic reconstructions and comparative analyses of Kickxellomycotina fungi.</title>
        <authorList>
            <person name="Reynolds N.K."/>
            <person name="Stajich J.E."/>
            <person name="Barry K."/>
            <person name="Grigoriev I.V."/>
            <person name="Crous P."/>
            <person name="Smith M.E."/>
        </authorList>
    </citation>
    <scope>NUCLEOTIDE SEQUENCE</scope>
    <source>
        <strain evidence="10">CBS 109367</strain>
    </source>
</reference>
<feature type="domain" description="FHA" evidence="9">
    <location>
        <begin position="23"/>
        <end position="75"/>
    </location>
</feature>
<dbReference type="AlphaFoldDB" id="A0A9W8L159"/>
<evidence type="ECO:0000259" key="9">
    <source>
        <dbReference type="PROSITE" id="PS50006"/>
    </source>
</evidence>
<dbReference type="InterPro" id="IPR032429">
    <property type="entry name" value="Nibrin_BRCT2"/>
</dbReference>
<proteinExistence type="inferred from homology"/>
<keyword evidence="4" id="KW-0227">DNA damage</keyword>
<dbReference type="InterPro" id="IPR036420">
    <property type="entry name" value="BRCT_dom_sf"/>
</dbReference>
<dbReference type="GO" id="GO:0030870">
    <property type="term" value="C:Mre11 complex"/>
    <property type="evidence" value="ECO:0007669"/>
    <property type="project" value="InterPro"/>
</dbReference>
<dbReference type="GO" id="GO:0007095">
    <property type="term" value="P:mitotic G2 DNA damage checkpoint signaling"/>
    <property type="evidence" value="ECO:0007669"/>
    <property type="project" value="InterPro"/>
</dbReference>
<gene>
    <name evidence="10" type="ORF">IWW39_006099</name>
</gene>
<comment type="similarity">
    <text evidence="7">Belongs to the Nibrin family.</text>
</comment>
<dbReference type="InterPro" id="IPR040227">
    <property type="entry name" value="Nibrin-rel"/>
</dbReference>
<dbReference type="Gene3D" id="3.40.50.10980">
    <property type="entry name" value="Nibrin, BRCT2 domain"/>
    <property type="match status" value="1"/>
</dbReference>
<dbReference type="Gene3D" id="3.40.50.10190">
    <property type="entry name" value="BRCT domain"/>
    <property type="match status" value="1"/>
</dbReference>
<dbReference type="Gene3D" id="2.60.200.20">
    <property type="match status" value="1"/>
</dbReference>
<name>A0A9W8L159_9FUNG</name>
<comment type="subcellular location">
    <subcellularLocation>
        <location evidence="2">Chromosome</location>
    </subcellularLocation>
    <subcellularLocation>
        <location evidence="1">Nucleus</location>
    </subcellularLocation>
</comment>
<evidence type="ECO:0000256" key="1">
    <source>
        <dbReference type="ARBA" id="ARBA00004123"/>
    </source>
</evidence>
<keyword evidence="3" id="KW-0158">Chromosome</keyword>
<dbReference type="SUPFAM" id="SSF49879">
    <property type="entry name" value="SMAD/FHA domain"/>
    <property type="match status" value="1"/>
</dbReference>
<dbReference type="GO" id="GO:0000724">
    <property type="term" value="P:double-strand break repair via homologous recombination"/>
    <property type="evidence" value="ECO:0007669"/>
    <property type="project" value="TreeGrafter"/>
</dbReference>
<dbReference type="Pfam" id="PF16508">
    <property type="entry name" value="NIBRIN_BRCT_II"/>
    <property type="match status" value="1"/>
</dbReference>